<evidence type="ECO:0000256" key="1">
    <source>
        <dbReference type="ARBA" id="ARBA00001913"/>
    </source>
</evidence>
<keyword evidence="6" id="KW-0106">Calcium</keyword>
<dbReference type="PANTHER" id="PTHR42693">
    <property type="entry name" value="ARYLSULFATASE FAMILY MEMBER"/>
    <property type="match status" value="1"/>
</dbReference>
<keyword evidence="10" id="KW-1185">Reference proteome</keyword>
<evidence type="ECO:0000256" key="7">
    <source>
        <dbReference type="SAM" id="MobiDB-lite"/>
    </source>
</evidence>
<evidence type="ECO:0000256" key="3">
    <source>
        <dbReference type="ARBA" id="ARBA00022723"/>
    </source>
</evidence>
<evidence type="ECO:0000313" key="10">
    <source>
        <dbReference type="Proteomes" id="UP001596052"/>
    </source>
</evidence>
<dbReference type="InterPro" id="IPR017850">
    <property type="entry name" value="Alkaline_phosphatase_core_sf"/>
</dbReference>
<protein>
    <submittedName>
        <fullName evidence="9">Sulfatase-like hydrolase/transferase</fullName>
    </submittedName>
</protein>
<accession>A0ABW0KM11</accession>
<dbReference type="Pfam" id="PF00884">
    <property type="entry name" value="Sulfatase"/>
    <property type="match status" value="1"/>
</dbReference>
<comment type="caution">
    <text evidence="9">The sequence shown here is derived from an EMBL/GenBank/DDBJ whole genome shotgun (WGS) entry which is preliminary data.</text>
</comment>
<sequence>MRIIPFIIGLQLLAVAAFAKAPNILFILADDQSWSGTSVRMMPNEPGSAGREFHTPNLEKLAAQGMVFSQAYAAHCKCECSRASIQMGRTTSTLNATDKNSRNWNAPVSDSLVNTLKKADGSYRAAHFGKWQWFHTPESMGYDASDGITMNEDGDTTDPEDPKQSFGITRRARTFMEKQVKEGHPFFLQLSYYAVHQTPQALASTLKKYESMPNPGKGGKGDRAVMAAMTEDLDTCVGEVLKQLDELHIAENTLVIYTSDNGGRTSVLNGGKGDLGEGGIREPMIIRCPGVKGGVNCATPVISYDLMATVLDFAAPGFPLPKGVEGGSWKPLLLSGGKEPVRRPIDRFVWHQVVEVEQPMSAIRKGDYKLLYLWDSKEGLLFDLVHDLGETRDLAKQTPQMAEKLQAELKAHLRAGLGEQAFAALERGEFPQGRGPKPGKGMGAGGKKKGAKKMEQ</sequence>
<dbReference type="SUPFAM" id="SSF53649">
    <property type="entry name" value="Alkaline phosphatase-like"/>
    <property type="match status" value="1"/>
</dbReference>
<feature type="region of interest" description="Disordered" evidence="7">
    <location>
        <begin position="426"/>
        <end position="456"/>
    </location>
</feature>
<dbReference type="EMBL" id="JBHSMQ010000002">
    <property type="protein sequence ID" value="MFC5454285.1"/>
    <property type="molecule type" value="Genomic_DNA"/>
</dbReference>
<comment type="cofactor">
    <cofactor evidence="1">
        <name>Ca(2+)</name>
        <dbReference type="ChEBI" id="CHEBI:29108"/>
    </cofactor>
</comment>
<keyword evidence="5" id="KW-0378">Hydrolase</keyword>
<dbReference type="RefSeq" id="WP_377164214.1">
    <property type="nucleotide sequence ID" value="NZ_JBHSMQ010000002.1"/>
</dbReference>
<feature type="domain" description="Sulfatase N-terminal" evidence="8">
    <location>
        <begin position="22"/>
        <end position="314"/>
    </location>
</feature>
<evidence type="ECO:0000313" key="9">
    <source>
        <dbReference type="EMBL" id="MFC5454285.1"/>
    </source>
</evidence>
<feature type="compositionally biased region" description="Gly residues" evidence="7">
    <location>
        <begin position="436"/>
        <end position="445"/>
    </location>
</feature>
<dbReference type="Proteomes" id="UP001596052">
    <property type="component" value="Unassembled WGS sequence"/>
</dbReference>
<evidence type="ECO:0000259" key="8">
    <source>
        <dbReference type="Pfam" id="PF00884"/>
    </source>
</evidence>
<feature type="compositionally biased region" description="Basic residues" evidence="7">
    <location>
        <begin position="446"/>
        <end position="456"/>
    </location>
</feature>
<comment type="similarity">
    <text evidence="2">Belongs to the sulfatase family.</text>
</comment>
<name>A0ABW0KM11_9BACT</name>
<dbReference type="InterPro" id="IPR000917">
    <property type="entry name" value="Sulfatase_N"/>
</dbReference>
<dbReference type="Gene3D" id="3.30.1120.10">
    <property type="match status" value="1"/>
</dbReference>
<gene>
    <name evidence="9" type="ORF">ACFQDI_05410</name>
</gene>
<evidence type="ECO:0000256" key="4">
    <source>
        <dbReference type="ARBA" id="ARBA00022729"/>
    </source>
</evidence>
<keyword evidence="3" id="KW-0479">Metal-binding</keyword>
<reference evidence="10" key="1">
    <citation type="journal article" date="2019" name="Int. J. Syst. Evol. Microbiol.">
        <title>The Global Catalogue of Microorganisms (GCM) 10K type strain sequencing project: providing services to taxonomists for standard genome sequencing and annotation.</title>
        <authorList>
            <consortium name="The Broad Institute Genomics Platform"/>
            <consortium name="The Broad Institute Genome Sequencing Center for Infectious Disease"/>
            <person name="Wu L."/>
            <person name="Ma J."/>
        </authorList>
    </citation>
    <scope>NUCLEOTIDE SEQUENCE [LARGE SCALE GENOMIC DNA]</scope>
    <source>
        <strain evidence="10">CGMCC 4.1469</strain>
    </source>
</reference>
<dbReference type="InterPro" id="IPR050738">
    <property type="entry name" value="Sulfatase"/>
</dbReference>
<keyword evidence="4" id="KW-0732">Signal</keyword>
<dbReference type="Gene3D" id="3.40.720.10">
    <property type="entry name" value="Alkaline Phosphatase, subunit A"/>
    <property type="match status" value="1"/>
</dbReference>
<organism evidence="9 10">
    <name type="scientific">Prosthecobacter fluviatilis</name>
    <dbReference type="NCBI Taxonomy" id="445931"/>
    <lineage>
        <taxon>Bacteria</taxon>
        <taxon>Pseudomonadati</taxon>
        <taxon>Verrucomicrobiota</taxon>
        <taxon>Verrucomicrobiia</taxon>
        <taxon>Verrucomicrobiales</taxon>
        <taxon>Verrucomicrobiaceae</taxon>
        <taxon>Prosthecobacter</taxon>
    </lineage>
</organism>
<evidence type="ECO:0000256" key="2">
    <source>
        <dbReference type="ARBA" id="ARBA00008779"/>
    </source>
</evidence>
<proteinExistence type="inferred from homology"/>
<dbReference type="PANTHER" id="PTHR42693:SF42">
    <property type="entry name" value="ARYLSULFATASE G"/>
    <property type="match status" value="1"/>
</dbReference>
<evidence type="ECO:0000256" key="5">
    <source>
        <dbReference type="ARBA" id="ARBA00022801"/>
    </source>
</evidence>
<evidence type="ECO:0000256" key="6">
    <source>
        <dbReference type="ARBA" id="ARBA00022837"/>
    </source>
</evidence>